<evidence type="ECO:0000313" key="9">
    <source>
        <dbReference type="EMBL" id="OZT74136.1"/>
    </source>
</evidence>
<evidence type="ECO:0000256" key="3">
    <source>
        <dbReference type="ARBA" id="ARBA00022603"/>
    </source>
</evidence>
<dbReference type="Pfam" id="PF08468">
    <property type="entry name" value="MTS_N"/>
    <property type="match status" value="1"/>
</dbReference>
<dbReference type="Proteomes" id="UP000216538">
    <property type="component" value="Unassembled WGS sequence"/>
</dbReference>
<dbReference type="EMBL" id="NPEY01000007">
    <property type="protein sequence ID" value="OZT74136.1"/>
    <property type="molecule type" value="Genomic_DNA"/>
</dbReference>
<evidence type="ECO:0000313" key="10">
    <source>
        <dbReference type="Proteomes" id="UP000005756"/>
    </source>
</evidence>
<evidence type="ECO:0000259" key="6">
    <source>
        <dbReference type="Pfam" id="PF05175"/>
    </source>
</evidence>
<protein>
    <submittedName>
        <fullName evidence="9">16S rRNA methyltransferase</fullName>
    </submittedName>
    <submittedName>
        <fullName evidence="8">Ribosomal RNA small subunit methyltransferase C</fullName>
    </submittedName>
</protein>
<evidence type="ECO:0000259" key="7">
    <source>
        <dbReference type="Pfam" id="PF08468"/>
    </source>
</evidence>
<proteinExistence type="predicted"/>
<dbReference type="OrthoDB" id="29650at2"/>
<dbReference type="InterPro" id="IPR046977">
    <property type="entry name" value="RsmC/RlmG"/>
</dbReference>
<dbReference type="GO" id="GO:0008990">
    <property type="term" value="F:rRNA (guanine-N2-)-methyltransferase activity"/>
    <property type="evidence" value="ECO:0007669"/>
    <property type="project" value="InterPro"/>
</dbReference>
<dbReference type="Proteomes" id="UP000005756">
    <property type="component" value="Unassembled WGS sequence"/>
</dbReference>
<dbReference type="SUPFAM" id="SSF53335">
    <property type="entry name" value="S-adenosyl-L-methionine-dependent methyltransferases"/>
    <property type="match status" value="1"/>
</dbReference>
<dbReference type="InterPro" id="IPR002052">
    <property type="entry name" value="DNA_methylase_N6_adenine_CS"/>
</dbReference>
<keyword evidence="4 8" id="KW-0808">Transferase</keyword>
<gene>
    <name evidence="9" type="ORF">CE457_11800</name>
    <name evidence="8" type="ORF">KUC_3660</name>
</gene>
<dbReference type="PROSITE" id="PS00092">
    <property type="entry name" value="N6_MTASE"/>
    <property type="match status" value="1"/>
</dbReference>
<dbReference type="STRING" id="1072583.KUC_3660"/>
<dbReference type="InterPro" id="IPR007848">
    <property type="entry name" value="Small_mtfrase_dom"/>
</dbReference>
<name>A0A265DY35_9GAMM</name>
<dbReference type="GO" id="GO:0003676">
    <property type="term" value="F:nucleic acid binding"/>
    <property type="evidence" value="ECO:0007669"/>
    <property type="project" value="InterPro"/>
</dbReference>
<accession>A0A265DY35</accession>
<keyword evidence="2" id="KW-0698">rRNA processing</keyword>
<feature type="domain" description="Methyltransferase small" evidence="6">
    <location>
        <begin position="170"/>
        <end position="337"/>
    </location>
</feature>
<evidence type="ECO:0000256" key="4">
    <source>
        <dbReference type="ARBA" id="ARBA00022679"/>
    </source>
</evidence>
<dbReference type="InterPro" id="IPR013675">
    <property type="entry name" value="Mtase_sm_N"/>
</dbReference>
<dbReference type="AlphaFoldDB" id="A0A265DY35"/>
<dbReference type="Pfam" id="PF05175">
    <property type="entry name" value="MTS"/>
    <property type="match status" value="1"/>
</dbReference>
<evidence type="ECO:0000256" key="1">
    <source>
        <dbReference type="ARBA" id="ARBA00022490"/>
    </source>
</evidence>
<keyword evidence="3 8" id="KW-0489">Methyltransferase</keyword>
<keyword evidence="1" id="KW-0963">Cytoplasm</keyword>
<reference evidence="8 10" key="1">
    <citation type="submission" date="2011-10" db="EMBL/GenBank/DDBJ databases">
        <authorList>
            <person name="Quillaguamn J."/>
            <person name="Guzmn D."/>
            <person name="Balderrama-Subieta A."/>
            <person name="Cardona-Ortuo C."/>
            <person name="Guevara-Martnez M."/>
            <person name="Callisaya-Quispe N."/>
        </authorList>
    </citation>
    <scope>NUCLEOTIDE SEQUENCE [LARGE SCALE GENOMIC DNA]</scope>
    <source>
        <strain evidence="8 10">LC1</strain>
    </source>
</reference>
<sequence length="344" mass="37831">MSAQAPACQLLERQKDNYAALWVVGPPVDSWLIDQSAGVVSGDFDALREWQAKGKQARTPFDLAVGEPFGKEIVLFWPKAHQLGIWWLKWLCEQLPEGTPIEIVGEHQGGIKRVPKMLEELGMPWDKRDNARRCSLFTTHTAALDLASGNEASGNEASESAWQTIESSGLTLVSHPGVFGHGKVDEGTLLLLESIENSLPKKPLKVLDMGCGDGIISAWLAQRGHHVTAVDVSAFAVEACKRTLAANGLEGRVLCSDVFSALEGEQFDWIVSNPPFHKERDISYGPSQRLISTAPEHLNAGGRLIVVANGFLPYPDHLQRAFQDFQTLADNRRFKVYGAIKSQR</sequence>
<dbReference type="CDD" id="cd02440">
    <property type="entry name" value="AdoMet_MTases"/>
    <property type="match status" value="1"/>
</dbReference>
<dbReference type="EMBL" id="JH393260">
    <property type="protein sequence ID" value="EHJ91217.1"/>
    <property type="molecule type" value="Genomic_DNA"/>
</dbReference>
<keyword evidence="11" id="KW-1185">Reference proteome</keyword>
<keyword evidence="5" id="KW-0949">S-adenosyl-L-methionine</keyword>
<evidence type="ECO:0000256" key="2">
    <source>
        <dbReference type="ARBA" id="ARBA00022552"/>
    </source>
</evidence>
<feature type="domain" description="Methyltransferase small N-terminal" evidence="7">
    <location>
        <begin position="9"/>
        <end position="141"/>
    </location>
</feature>
<dbReference type="PANTHER" id="PTHR47816:SF4">
    <property type="entry name" value="RIBOSOMAL RNA SMALL SUBUNIT METHYLTRANSFERASE C"/>
    <property type="match status" value="1"/>
</dbReference>
<dbReference type="InterPro" id="IPR029063">
    <property type="entry name" value="SAM-dependent_MTases_sf"/>
</dbReference>
<evidence type="ECO:0000256" key="5">
    <source>
        <dbReference type="ARBA" id="ARBA00022691"/>
    </source>
</evidence>
<evidence type="ECO:0000313" key="8">
    <source>
        <dbReference type="EMBL" id="EHJ91217.1"/>
    </source>
</evidence>
<reference evidence="9 11" key="2">
    <citation type="submission" date="2017-07" db="EMBL/GenBank/DDBJ databases">
        <title>Shotgun whole genome sequences of three halophilic bacterial isolates.</title>
        <authorList>
            <person name="Pozzo T."/>
            <person name="Higdon S.M."/>
            <person name="Quillaguaman J."/>
        </authorList>
    </citation>
    <scope>NUCLEOTIDE SEQUENCE [LARGE SCALE GENOMIC DNA]</scope>
    <source>
        <strain evidence="9 11">LC1</strain>
    </source>
</reference>
<dbReference type="RefSeq" id="WP_007114588.1">
    <property type="nucleotide sequence ID" value="NZ_JH393260.1"/>
</dbReference>
<dbReference type="Gene3D" id="3.40.50.150">
    <property type="entry name" value="Vaccinia Virus protein VP39"/>
    <property type="match status" value="2"/>
</dbReference>
<evidence type="ECO:0000313" key="11">
    <source>
        <dbReference type="Proteomes" id="UP000216538"/>
    </source>
</evidence>
<dbReference type="PANTHER" id="PTHR47816">
    <property type="entry name" value="RIBOSOMAL RNA SMALL SUBUNIT METHYLTRANSFERASE C"/>
    <property type="match status" value="1"/>
</dbReference>
<organism evidence="8 10">
    <name type="scientific">Vreelandella boliviensis LC1</name>
    <dbReference type="NCBI Taxonomy" id="1072583"/>
    <lineage>
        <taxon>Bacteria</taxon>
        <taxon>Pseudomonadati</taxon>
        <taxon>Pseudomonadota</taxon>
        <taxon>Gammaproteobacteria</taxon>
        <taxon>Oceanospirillales</taxon>
        <taxon>Halomonadaceae</taxon>
        <taxon>Vreelandella</taxon>
    </lineage>
</organism>